<dbReference type="SUPFAM" id="SSF54695">
    <property type="entry name" value="POZ domain"/>
    <property type="match status" value="1"/>
</dbReference>
<keyword evidence="2" id="KW-1185">Reference proteome</keyword>
<sequence>MVSYCMESSSDDRKETIRLVGAGNCVREIKRHQAEMSGTLRNMISGRSYSGFIHDEDDLLNNTITVYLPYIKERHLQLICDYLRYKLEFEEFDFSKANGRLPPDFAVPMSEARELILLADFLDC</sequence>
<name>A0A4U5PG64_STECR</name>
<dbReference type="PANTHER" id="PTHR20648">
    <property type="entry name" value="ELONGIN-C"/>
    <property type="match status" value="1"/>
</dbReference>
<evidence type="ECO:0008006" key="3">
    <source>
        <dbReference type="Google" id="ProtNLM"/>
    </source>
</evidence>
<accession>A0A4U5PG64</accession>
<protein>
    <recommendedName>
        <fullName evidence="3">Elongin-C</fullName>
    </recommendedName>
</protein>
<dbReference type="InterPro" id="IPR039948">
    <property type="entry name" value="ELC1"/>
</dbReference>
<reference evidence="1 2" key="2">
    <citation type="journal article" date="2019" name="G3 (Bethesda)">
        <title>Hybrid Assembly of the Genome of the Entomopathogenic Nematode Steinernema carpocapsae Identifies the X-Chromosome.</title>
        <authorList>
            <person name="Serra L."/>
            <person name="Macchietto M."/>
            <person name="Macias-Munoz A."/>
            <person name="McGill C.J."/>
            <person name="Rodriguez I.M."/>
            <person name="Rodriguez B."/>
            <person name="Murad R."/>
            <person name="Mortazavi A."/>
        </authorList>
    </citation>
    <scope>NUCLEOTIDE SEQUENCE [LARGE SCALE GENOMIC DNA]</scope>
    <source>
        <strain evidence="1 2">ALL</strain>
    </source>
</reference>
<organism evidence="1 2">
    <name type="scientific">Steinernema carpocapsae</name>
    <name type="common">Entomopathogenic nematode</name>
    <dbReference type="NCBI Taxonomy" id="34508"/>
    <lineage>
        <taxon>Eukaryota</taxon>
        <taxon>Metazoa</taxon>
        <taxon>Ecdysozoa</taxon>
        <taxon>Nematoda</taxon>
        <taxon>Chromadorea</taxon>
        <taxon>Rhabditida</taxon>
        <taxon>Tylenchina</taxon>
        <taxon>Panagrolaimomorpha</taxon>
        <taxon>Strongyloidoidea</taxon>
        <taxon>Steinernematidae</taxon>
        <taxon>Steinernema</taxon>
    </lineage>
</organism>
<dbReference type="STRING" id="34508.A0A4U5PG64"/>
<dbReference type="Proteomes" id="UP000298663">
    <property type="component" value="Unassembled WGS sequence"/>
</dbReference>
<gene>
    <name evidence="1" type="ORF">L596_009724</name>
</gene>
<comment type="caution">
    <text evidence="1">The sequence shown here is derived from an EMBL/GenBank/DDBJ whole genome shotgun (WGS) entry which is preliminary data.</text>
</comment>
<evidence type="ECO:0000313" key="2">
    <source>
        <dbReference type="Proteomes" id="UP000298663"/>
    </source>
</evidence>
<reference evidence="1 2" key="1">
    <citation type="journal article" date="2015" name="Genome Biol.">
        <title>Comparative genomics of Steinernema reveals deeply conserved gene regulatory networks.</title>
        <authorList>
            <person name="Dillman A.R."/>
            <person name="Macchietto M."/>
            <person name="Porter C.F."/>
            <person name="Rogers A."/>
            <person name="Williams B."/>
            <person name="Antoshechkin I."/>
            <person name="Lee M.M."/>
            <person name="Goodwin Z."/>
            <person name="Lu X."/>
            <person name="Lewis E.E."/>
            <person name="Goodrich-Blair H."/>
            <person name="Stock S.P."/>
            <person name="Adams B.J."/>
            <person name="Sternberg P.W."/>
            <person name="Mortazavi A."/>
        </authorList>
    </citation>
    <scope>NUCLEOTIDE SEQUENCE [LARGE SCALE GENOMIC DNA]</scope>
    <source>
        <strain evidence="1 2">ALL</strain>
    </source>
</reference>
<dbReference type="InterPro" id="IPR011333">
    <property type="entry name" value="SKP1/BTB/POZ_sf"/>
</dbReference>
<dbReference type="Gene3D" id="3.30.710.10">
    <property type="entry name" value="Potassium Channel Kv1.1, Chain A"/>
    <property type="match status" value="1"/>
</dbReference>
<dbReference type="EMBL" id="AZBU02000002">
    <property type="protein sequence ID" value="TKR95577.1"/>
    <property type="molecule type" value="Genomic_DNA"/>
</dbReference>
<proteinExistence type="predicted"/>
<dbReference type="AlphaFoldDB" id="A0A4U5PG64"/>
<evidence type="ECO:0000313" key="1">
    <source>
        <dbReference type="EMBL" id="TKR95577.1"/>
    </source>
</evidence>